<proteinExistence type="predicted"/>
<dbReference type="SUPFAM" id="SSF89372">
    <property type="entry name" value="Fucose-specific lectin"/>
    <property type="match status" value="1"/>
</dbReference>
<dbReference type="AlphaFoldDB" id="A0AAU2JWM8"/>
<protein>
    <submittedName>
        <fullName evidence="2">Uncharacterized protein</fullName>
    </submittedName>
</protein>
<organism evidence="2">
    <name type="scientific">Streptomyces sp. NBC_00049</name>
    <dbReference type="NCBI Taxonomy" id="2903617"/>
    <lineage>
        <taxon>Bacteria</taxon>
        <taxon>Bacillati</taxon>
        <taxon>Actinomycetota</taxon>
        <taxon>Actinomycetes</taxon>
        <taxon>Kitasatosporales</taxon>
        <taxon>Streptomycetaceae</taxon>
        <taxon>Streptomyces</taxon>
    </lineage>
</organism>
<evidence type="ECO:0000256" key="1">
    <source>
        <dbReference type="SAM" id="MobiDB-lite"/>
    </source>
</evidence>
<accession>A0AAU2JWM8</accession>
<name>A0AAU2JWM8_9ACTN</name>
<sequence>MRGRGAQATDQRSRSGVDAQVQPVRNSLTAVATGAWMLRGNDDRLAVYALVDGGVNRWTQTAVGSARWSRPDFFPAEGLTDLCVAQGANRYVHFLGRRELGQAGGLPKVDLVHAIQYQSGRPLRDWRSLGNPYRDAKDAVTLGVPAAAIDGQGTVHVFVSGAPGGVMLRRDSKRGAWEAWRDLRGGETLGGPTATVSSAGLVEVLAPGRRSLMRWMQTEPGADLRRAEDCMPAPMPGSAAFLEAATGVLTAYWTDQGGTGVYAHRPGEWAFPVGGAPGEGSHATLRASVDGYDCTILAHRGNTGTALVGVCGTGDEASGLWWTDTGVLCIGTPALALDGHGRVVVAAVREDRSVVVSRQGSEPGLTLSDWDRLPDH</sequence>
<feature type="region of interest" description="Disordered" evidence="1">
    <location>
        <begin position="1"/>
        <end position="20"/>
    </location>
</feature>
<reference evidence="2" key="1">
    <citation type="submission" date="2022-10" db="EMBL/GenBank/DDBJ databases">
        <title>The complete genomes of actinobacterial strains from the NBC collection.</title>
        <authorList>
            <person name="Joergensen T.S."/>
            <person name="Alvarez Arevalo M."/>
            <person name="Sterndorff E.B."/>
            <person name="Faurdal D."/>
            <person name="Vuksanovic O."/>
            <person name="Mourched A.-S."/>
            <person name="Charusanti P."/>
            <person name="Shaw S."/>
            <person name="Blin K."/>
            <person name="Weber T."/>
        </authorList>
    </citation>
    <scope>NUCLEOTIDE SEQUENCE</scope>
    <source>
        <strain evidence="2">NBC_00049</strain>
    </source>
</reference>
<dbReference type="EMBL" id="CP108264">
    <property type="protein sequence ID" value="WTU76698.1"/>
    <property type="molecule type" value="Genomic_DNA"/>
</dbReference>
<evidence type="ECO:0000313" key="2">
    <source>
        <dbReference type="EMBL" id="WTU76698.1"/>
    </source>
</evidence>
<gene>
    <name evidence="2" type="ORF">OG327_27085</name>
</gene>